<feature type="compositionally biased region" description="Low complexity" evidence="1">
    <location>
        <begin position="419"/>
        <end position="429"/>
    </location>
</feature>
<dbReference type="PANTHER" id="PTHR12751">
    <property type="entry name" value="PHOSPHATASE AND ACTIN REGULATOR PHACTR"/>
    <property type="match status" value="1"/>
</dbReference>
<protein>
    <recommendedName>
        <fullName evidence="4">Bud neck involved protein</fullName>
    </recommendedName>
</protein>
<dbReference type="GO" id="GO:0003779">
    <property type="term" value="F:actin binding"/>
    <property type="evidence" value="ECO:0007669"/>
    <property type="project" value="TreeGrafter"/>
</dbReference>
<feature type="compositionally biased region" description="Polar residues" evidence="1">
    <location>
        <begin position="55"/>
        <end position="67"/>
    </location>
</feature>
<evidence type="ECO:0000313" key="3">
    <source>
        <dbReference type="Proteomes" id="UP000242875"/>
    </source>
</evidence>
<feature type="compositionally biased region" description="Basic and acidic residues" evidence="1">
    <location>
        <begin position="342"/>
        <end position="355"/>
    </location>
</feature>
<feature type="compositionally biased region" description="Low complexity" evidence="1">
    <location>
        <begin position="141"/>
        <end position="153"/>
    </location>
</feature>
<feature type="region of interest" description="Disordered" evidence="1">
    <location>
        <begin position="337"/>
        <end position="362"/>
    </location>
</feature>
<feature type="compositionally biased region" description="Polar residues" evidence="1">
    <location>
        <begin position="557"/>
        <end position="573"/>
    </location>
</feature>
<evidence type="ECO:0008006" key="4">
    <source>
        <dbReference type="Google" id="ProtNLM"/>
    </source>
</evidence>
<feature type="region of interest" description="Disordered" evidence="1">
    <location>
        <begin position="129"/>
        <end position="256"/>
    </location>
</feature>
<comment type="caution">
    <text evidence="2">The sequence shown here is derived from an EMBL/GenBank/DDBJ whole genome shotgun (WGS) entry which is preliminary data.</text>
</comment>
<feature type="region of interest" description="Disordered" evidence="1">
    <location>
        <begin position="15"/>
        <end position="67"/>
    </location>
</feature>
<feature type="compositionally biased region" description="Polar residues" evidence="1">
    <location>
        <begin position="173"/>
        <end position="184"/>
    </location>
</feature>
<keyword evidence="3" id="KW-1185">Reference proteome</keyword>
<feature type="compositionally biased region" description="Polar residues" evidence="1">
    <location>
        <begin position="239"/>
        <end position="249"/>
    </location>
</feature>
<name>A0A261Y7R1_9FUNG</name>
<feature type="compositionally biased region" description="Polar residues" evidence="1">
    <location>
        <begin position="376"/>
        <end position="395"/>
    </location>
</feature>
<feature type="compositionally biased region" description="Low complexity" evidence="1">
    <location>
        <begin position="510"/>
        <end position="522"/>
    </location>
</feature>
<dbReference type="PANTHER" id="PTHR12751:SF18">
    <property type="entry name" value="PHOSPHATASE AND ACTIN REGULATOR 1"/>
    <property type="match status" value="1"/>
</dbReference>
<dbReference type="EMBL" id="MVBO01000002">
    <property type="protein sequence ID" value="OZJ06637.1"/>
    <property type="molecule type" value="Genomic_DNA"/>
</dbReference>
<dbReference type="GO" id="GO:0030036">
    <property type="term" value="P:actin cytoskeleton organization"/>
    <property type="evidence" value="ECO:0007669"/>
    <property type="project" value="TreeGrafter"/>
</dbReference>
<dbReference type="AlphaFoldDB" id="A0A261Y7R1"/>
<accession>A0A261Y7R1</accession>
<dbReference type="Proteomes" id="UP000242875">
    <property type="component" value="Unassembled WGS sequence"/>
</dbReference>
<organism evidence="2 3">
    <name type="scientific">Bifiguratus adelaidae</name>
    <dbReference type="NCBI Taxonomy" id="1938954"/>
    <lineage>
        <taxon>Eukaryota</taxon>
        <taxon>Fungi</taxon>
        <taxon>Fungi incertae sedis</taxon>
        <taxon>Mucoromycota</taxon>
        <taxon>Mucoromycotina</taxon>
        <taxon>Endogonomycetes</taxon>
        <taxon>Endogonales</taxon>
        <taxon>Endogonales incertae sedis</taxon>
        <taxon>Bifiguratus</taxon>
    </lineage>
</organism>
<feature type="compositionally biased region" description="Polar residues" evidence="1">
    <location>
        <begin position="401"/>
        <end position="410"/>
    </location>
</feature>
<feature type="region of interest" description="Disordered" evidence="1">
    <location>
        <begin position="376"/>
        <end position="474"/>
    </location>
</feature>
<feature type="compositionally biased region" description="Low complexity" evidence="1">
    <location>
        <begin position="200"/>
        <end position="229"/>
    </location>
</feature>
<proteinExistence type="predicted"/>
<reference evidence="2 3" key="1">
    <citation type="journal article" date="2017" name="Mycologia">
        <title>Bifiguratus adelaidae, gen. et sp. nov., a new member of Mucoromycotina in endophytic and soil-dwelling habitats.</title>
        <authorList>
            <person name="Torres-Cruz T.J."/>
            <person name="Billingsley Tobias T.L."/>
            <person name="Almatruk M."/>
            <person name="Hesse C."/>
            <person name="Kuske C.R."/>
            <person name="Desiro A."/>
            <person name="Benucci G.M."/>
            <person name="Bonito G."/>
            <person name="Stajich J.E."/>
            <person name="Dunlap C."/>
            <person name="Arnold A.E."/>
            <person name="Porras-Alfaro A."/>
        </authorList>
    </citation>
    <scope>NUCLEOTIDE SEQUENCE [LARGE SCALE GENOMIC DNA]</scope>
    <source>
        <strain evidence="2 3">AZ0501</strain>
    </source>
</reference>
<evidence type="ECO:0000256" key="1">
    <source>
        <dbReference type="SAM" id="MobiDB-lite"/>
    </source>
</evidence>
<gene>
    <name evidence="2" type="ORF">BZG36_00356</name>
</gene>
<evidence type="ECO:0000313" key="2">
    <source>
        <dbReference type="EMBL" id="OZJ06637.1"/>
    </source>
</evidence>
<feature type="region of interest" description="Disordered" evidence="1">
    <location>
        <begin position="503"/>
        <end position="580"/>
    </location>
</feature>
<feature type="compositionally biased region" description="Basic and acidic residues" evidence="1">
    <location>
        <begin position="39"/>
        <end position="54"/>
    </location>
</feature>
<dbReference type="OrthoDB" id="5563016at2759"/>
<sequence length="690" mass="73855">MAVSVAYCAADPISTSPKLSSIVDEEDSRSLPSFVTPYWRERVSTPPDDQKDTSSDQSLSPTNITVMPSNGEAILAKPTYATKVKENLSQARDAVPYSPAAQALRASVSAPTSRLSAANLSKLDAIQQAQLASQQHHEKASSITRSSPTSSAAKLSRDVAGLSIAHITPPPSARQSPPGSVQRTDSPDRQPRSLVSYPALHTSTTSSPTTVTSSTHLVPSTPTSNTSPTVQKRPGAPSLIQNLSRSPTASAAEPRLNKSALSYRSEEMQGISDADFVHPAPERRPSITSINSSTSVKSTFSVRAKQAFGKRLRKVFSMDNIRNKSKDSDFNSITITSSPLSRSDDTASIRGREIDTPFGIARPSSALSMRSVTTASTLSIDTPSKLSMTPYNKISSPGGPQPTTSQSTPRSRFAASFASILSGKSSSTKSMEKPPVEMSAPGFPSLNEVPPPSRSIPLTKRSQAIGRRHSTSDLAHLSRKDGDINEVMIGDDYFTREEQKDVRHNNLRHASSSSTSSVSVAANGRPNDKKEVIRGILKLPAPSPGIPGSEGPIPGPTLSTRSTKLPQKSSLRSQSHDLSAEPSLAIASATSALSRHQRSGSYTSLKSSQQSIASANSAGSTSSRSLRFSPSIIVHDTFASAEYDRRCDANVTSAKLTPMIAMRIKQELNEYKLKEMEVHAESRVYTHFFL</sequence>